<evidence type="ECO:0000256" key="6">
    <source>
        <dbReference type="ARBA" id="ARBA00022679"/>
    </source>
</evidence>
<dbReference type="HAMAP" id="MF_00384">
    <property type="entry name" value="Homoser_kinase"/>
    <property type="match status" value="1"/>
</dbReference>
<keyword evidence="7 13" id="KW-0791">Threonine biosynthesis</keyword>
<evidence type="ECO:0000313" key="16">
    <source>
        <dbReference type="EMBL" id="AUW94586.1"/>
    </source>
</evidence>
<evidence type="ECO:0000313" key="17">
    <source>
        <dbReference type="Proteomes" id="UP000325292"/>
    </source>
</evidence>
<dbReference type="PIRSF" id="PIRSF000676">
    <property type="entry name" value="Homoser_kin"/>
    <property type="match status" value="1"/>
</dbReference>
<dbReference type="PRINTS" id="PR00958">
    <property type="entry name" value="HOMSERKINASE"/>
</dbReference>
<comment type="similarity">
    <text evidence="2 13">Belongs to the GHMP kinase family. Homoserine kinase subfamily.</text>
</comment>
<dbReference type="PROSITE" id="PS00627">
    <property type="entry name" value="GHMP_KINASES_ATP"/>
    <property type="match status" value="1"/>
</dbReference>
<dbReference type="Pfam" id="PF08544">
    <property type="entry name" value="GHMP_kinases_C"/>
    <property type="match status" value="1"/>
</dbReference>
<dbReference type="Gene3D" id="3.30.230.10">
    <property type="match status" value="1"/>
</dbReference>
<keyword evidence="17" id="KW-1185">Reference proteome</keyword>
<comment type="function">
    <text evidence="12 13">Catalyzes the ATP-dependent phosphorylation of L-homoserine to L-homoserine phosphate.</text>
</comment>
<dbReference type="PANTHER" id="PTHR20861">
    <property type="entry name" value="HOMOSERINE/4-DIPHOSPHOCYTIDYL-2-C-METHYL-D-ERYTHRITOL KINASE"/>
    <property type="match status" value="1"/>
</dbReference>
<dbReference type="SUPFAM" id="SSF54211">
    <property type="entry name" value="Ribosomal protein S5 domain 2-like"/>
    <property type="match status" value="1"/>
</dbReference>
<evidence type="ECO:0000256" key="1">
    <source>
        <dbReference type="ARBA" id="ARBA00005015"/>
    </source>
</evidence>
<name>A0ABN5H1G3_9FIRM</name>
<keyword evidence="13" id="KW-0963">Cytoplasm</keyword>
<evidence type="ECO:0000256" key="11">
    <source>
        <dbReference type="ARBA" id="ARBA00049375"/>
    </source>
</evidence>
<comment type="catalytic activity">
    <reaction evidence="11 13">
        <text>L-homoserine + ATP = O-phospho-L-homoserine + ADP + H(+)</text>
        <dbReference type="Rhea" id="RHEA:13985"/>
        <dbReference type="ChEBI" id="CHEBI:15378"/>
        <dbReference type="ChEBI" id="CHEBI:30616"/>
        <dbReference type="ChEBI" id="CHEBI:57476"/>
        <dbReference type="ChEBI" id="CHEBI:57590"/>
        <dbReference type="ChEBI" id="CHEBI:456216"/>
        <dbReference type="EC" id="2.7.1.39"/>
    </reaction>
</comment>
<dbReference type="EC" id="2.7.1.39" evidence="3 13"/>
<keyword evidence="6 13" id="KW-0808">Transferase</keyword>
<dbReference type="EMBL" id="CP019454">
    <property type="protein sequence ID" value="AUW94586.1"/>
    <property type="molecule type" value="Genomic_DNA"/>
</dbReference>
<comment type="subcellular location">
    <subcellularLocation>
        <location evidence="13">Cytoplasm</location>
    </subcellularLocation>
</comment>
<organism evidence="16 17">
    <name type="scientific">Sulfobacillus thermotolerans</name>
    <dbReference type="NCBI Taxonomy" id="338644"/>
    <lineage>
        <taxon>Bacteria</taxon>
        <taxon>Bacillati</taxon>
        <taxon>Bacillota</taxon>
        <taxon>Clostridia</taxon>
        <taxon>Eubacteriales</taxon>
        <taxon>Clostridiales Family XVII. Incertae Sedis</taxon>
        <taxon>Sulfobacillus</taxon>
    </lineage>
</organism>
<dbReference type="GO" id="GO:0016301">
    <property type="term" value="F:kinase activity"/>
    <property type="evidence" value="ECO:0007669"/>
    <property type="project" value="UniProtKB-KW"/>
</dbReference>
<reference evidence="16 17" key="1">
    <citation type="journal article" date="2019" name="Sci. Rep.">
        <title>Sulfobacillus thermotolerans: new insights into resistance and metabolic capacities of acidophilic chemolithotrophs.</title>
        <authorList>
            <person name="Panyushkina A.E."/>
            <person name="Babenko V.V."/>
            <person name="Nikitina A.S."/>
            <person name="Selezneva O.V."/>
            <person name="Tsaplina I.A."/>
            <person name="Letarova M.A."/>
            <person name="Kostryukova E.S."/>
            <person name="Letarov A.V."/>
        </authorList>
    </citation>
    <scope>NUCLEOTIDE SEQUENCE [LARGE SCALE GENOMIC DNA]</scope>
    <source>
        <strain evidence="16 17">Kr1</strain>
    </source>
</reference>
<evidence type="ECO:0000256" key="4">
    <source>
        <dbReference type="ARBA" id="ARBA00017858"/>
    </source>
</evidence>
<dbReference type="InterPro" id="IPR006203">
    <property type="entry name" value="GHMP_knse_ATP-bd_CS"/>
</dbReference>
<evidence type="ECO:0000256" key="10">
    <source>
        <dbReference type="ARBA" id="ARBA00022840"/>
    </source>
</evidence>
<evidence type="ECO:0000259" key="14">
    <source>
        <dbReference type="Pfam" id="PF00288"/>
    </source>
</evidence>
<feature type="binding site" evidence="13">
    <location>
        <begin position="86"/>
        <end position="96"/>
    </location>
    <ligand>
        <name>ATP</name>
        <dbReference type="ChEBI" id="CHEBI:30616"/>
    </ligand>
</feature>
<keyword evidence="10 13" id="KW-0067">ATP-binding</keyword>
<feature type="domain" description="GHMP kinase N-terminal" evidence="14">
    <location>
        <begin position="56"/>
        <end position="139"/>
    </location>
</feature>
<evidence type="ECO:0000256" key="2">
    <source>
        <dbReference type="ARBA" id="ARBA00007370"/>
    </source>
</evidence>
<dbReference type="InterPro" id="IPR013750">
    <property type="entry name" value="GHMP_kinase_C_dom"/>
</dbReference>
<keyword evidence="5 13" id="KW-0028">Amino-acid biosynthesis</keyword>
<evidence type="ECO:0000256" key="8">
    <source>
        <dbReference type="ARBA" id="ARBA00022741"/>
    </source>
</evidence>
<protein>
    <recommendedName>
        <fullName evidence="4 13">Homoserine kinase</fullName>
        <shortName evidence="13">HK</shortName>
        <shortName evidence="13">HSK</shortName>
        <ecNumber evidence="3 13">2.7.1.39</ecNumber>
    </recommendedName>
</protein>
<dbReference type="InterPro" id="IPR006204">
    <property type="entry name" value="GHMP_kinase_N_dom"/>
</dbReference>
<dbReference type="SUPFAM" id="SSF55060">
    <property type="entry name" value="GHMP Kinase, C-terminal domain"/>
    <property type="match status" value="1"/>
</dbReference>
<evidence type="ECO:0000259" key="15">
    <source>
        <dbReference type="Pfam" id="PF08544"/>
    </source>
</evidence>
<comment type="pathway">
    <text evidence="1 13">Amino-acid biosynthesis; L-threonine biosynthesis; L-threonine from L-aspartate: step 4/5.</text>
</comment>
<dbReference type="Proteomes" id="UP000325292">
    <property type="component" value="Chromosome"/>
</dbReference>
<dbReference type="InterPro" id="IPR014721">
    <property type="entry name" value="Ribsml_uS5_D2-typ_fold_subgr"/>
</dbReference>
<dbReference type="PANTHER" id="PTHR20861:SF1">
    <property type="entry name" value="HOMOSERINE KINASE"/>
    <property type="match status" value="1"/>
</dbReference>
<evidence type="ECO:0000256" key="5">
    <source>
        <dbReference type="ARBA" id="ARBA00022605"/>
    </source>
</evidence>
<dbReference type="Pfam" id="PF00288">
    <property type="entry name" value="GHMP_kinases_N"/>
    <property type="match status" value="1"/>
</dbReference>
<feature type="domain" description="GHMP kinase C-terminal" evidence="15">
    <location>
        <begin position="202"/>
        <end position="274"/>
    </location>
</feature>
<dbReference type="InterPro" id="IPR000870">
    <property type="entry name" value="Homoserine_kinase"/>
</dbReference>
<dbReference type="NCBIfam" id="TIGR00191">
    <property type="entry name" value="thrB"/>
    <property type="match status" value="1"/>
</dbReference>
<dbReference type="InterPro" id="IPR020568">
    <property type="entry name" value="Ribosomal_Su5_D2-typ_SF"/>
</dbReference>
<dbReference type="Gene3D" id="3.30.70.890">
    <property type="entry name" value="GHMP kinase, C-terminal domain"/>
    <property type="match status" value="1"/>
</dbReference>
<gene>
    <name evidence="13" type="primary">thrB</name>
    <name evidence="16" type="ORF">BXT84_12050</name>
</gene>
<keyword evidence="9 13" id="KW-0418">Kinase</keyword>
<keyword evidence="8 13" id="KW-0547">Nucleotide-binding</keyword>
<proteinExistence type="inferred from homology"/>
<evidence type="ECO:0000256" key="12">
    <source>
        <dbReference type="ARBA" id="ARBA00049954"/>
    </source>
</evidence>
<evidence type="ECO:0000256" key="13">
    <source>
        <dbReference type="HAMAP-Rule" id="MF_00384"/>
    </source>
</evidence>
<evidence type="ECO:0000256" key="7">
    <source>
        <dbReference type="ARBA" id="ARBA00022697"/>
    </source>
</evidence>
<evidence type="ECO:0000256" key="3">
    <source>
        <dbReference type="ARBA" id="ARBA00012078"/>
    </source>
</evidence>
<sequence length="309" mass="32626">MLEVRVPATSANLGSGLDSLGLALSLELTLTYHPSSSLHVFTEGEGADELPTDASNLIWSCATKLYEEVTGEPLPSGIVRVTNHIPVSRGLGSSAAAVVAGLLLGNALLPHPLGRAALLERATALEGHPDNVAAALYGGFVLVYRNRHHQLAVSQYAPPPLISLLAIPSYPVPTKDSRAILPSHVARDDAIFNAQRVGLWVHAMASRDWSLLRDAAEDRLHQPYRTQLVAGLDDLIQTSYAHGAYSATLSGSGPTILALVPPDNVSDVESAWTALAAHYDWPLKVVRSSPVADAASVKFHPPSTAASDG</sequence>
<dbReference type="InterPro" id="IPR036554">
    <property type="entry name" value="GHMP_kinase_C_sf"/>
</dbReference>
<evidence type="ECO:0000256" key="9">
    <source>
        <dbReference type="ARBA" id="ARBA00022777"/>
    </source>
</evidence>
<accession>A0ABN5H1G3</accession>